<dbReference type="AlphaFoldDB" id="A0A4Y8RM08"/>
<dbReference type="PANTHER" id="PTHR30158:SF10">
    <property type="entry name" value="CATION EFFLUX PUMP"/>
    <property type="match status" value="1"/>
</dbReference>
<dbReference type="Pfam" id="PF25876">
    <property type="entry name" value="HH_MFP_RND"/>
    <property type="match status" value="1"/>
</dbReference>
<dbReference type="Gene3D" id="1.10.287.470">
    <property type="entry name" value="Helix hairpin bin"/>
    <property type="match status" value="1"/>
</dbReference>
<sequence length="396" mass="41575">MKQTAFRRLLWSSSLTVLIAAAATTVAFNEPEPAAATEAAAPAPAAVGVPVNPVEPQSVTLWKEYSGRLEAVDRVEIRPRVSGAIEAFHFREGALVKKGDLVATIDPAPYQAAVARARADVEAAEAQVHLAALEVDRAKSLVTSRTVSQSTLDQRSSGYDQALASADAARASLRTAELDLDHTAVRSPIDGRIGQIEVTAGNLVAAGLSSPVLTTVVSVDPIYAGFDVNAGDVAEILSALPDQDGPLPAYGDIPVEVERFSATDASKPVRGHVQLIGNEVDEKSGTLRLRASLDNPKGTLVPGEFVRIRLGQPKPEDKLLISERAVGTDQDRKFVLVVGKDNKVEYRTIELGASVAGLRVVSSGLKPGEQIVAEGIQSLAPGTLVDPEPVAVASAK</sequence>
<evidence type="ECO:0000313" key="9">
    <source>
        <dbReference type="Proteomes" id="UP000298179"/>
    </source>
</evidence>
<keyword evidence="3" id="KW-0732">Signal</keyword>
<dbReference type="GO" id="GO:0046677">
    <property type="term" value="P:response to antibiotic"/>
    <property type="evidence" value="ECO:0007669"/>
    <property type="project" value="TreeGrafter"/>
</dbReference>
<dbReference type="Gene3D" id="2.40.420.20">
    <property type="match status" value="1"/>
</dbReference>
<evidence type="ECO:0000259" key="4">
    <source>
        <dbReference type="Pfam" id="PF25876"/>
    </source>
</evidence>
<dbReference type="GO" id="GO:0030313">
    <property type="term" value="C:cell envelope"/>
    <property type="evidence" value="ECO:0007669"/>
    <property type="project" value="UniProtKB-SubCell"/>
</dbReference>
<dbReference type="Pfam" id="PF25944">
    <property type="entry name" value="Beta-barrel_RND"/>
    <property type="match status" value="1"/>
</dbReference>
<reference evidence="8 9" key="1">
    <citation type="submission" date="2019-03" db="EMBL/GenBank/DDBJ databases">
        <title>Jiella endophytica sp. nov., a novel endophytic bacterium isolated from root of Ficus microcarpa Linn. f.</title>
        <authorList>
            <person name="Tuo L."/>
        </authorList>
    </citation>
    <scope>NUCLEOTIDE SEQUENCE [LARGE SCALE GENOMIC DNA]</scope>
    <source>
        <strain evidence="8 9">CBS5Q-3</strain>
    </source>
</reference>
<evidence type="ECO:0000256" key="3">
    <source>
        <dbReference type="SAM" id="SignalP"/>
    </source>
</evidence>
<dbReference type="SUPFAM" id="SSF111369">
    <property type="entry name" value="HlyD-like secretion proteins"/>
    <property type="match status" value="1"/>
</dbReference>
<dbReference type="Pfam" id="PF25917">
    <property type="entry name" value="BSH_RND"/>
    <property type="match status" value="1"/>
</dbReference>
<dbReference type="PANTHER" id="PTHR30158">
    <property type="entry name" value="ACRA/E-RELATED COMPONENT OF DRUG EFFLUX TRANSPORTER"/>
    <property type="match status" value="1"/>
</dbReference>
<dbReference type="Pfam" id="PF25967">
    <property type="entry name" value="RND-MFP_C"/>
    <property type="match status" value="1"/>
</dbReference>
<dbReference type="InterPro" id="IPR058625">
    <property type="entry name" value="MdtA-like_BSH"/>
</dbReference>
<name>A0A4Y8RM08_9HYPH</name>
<feature type="domain" description="Multidrug resistance protein MdtA-like beta-barrel" evidence="6">
    <location>
        <begin position="221"/>
        <end position="310"/>
    </location>
</feature>
<feature type="signal peptide" evidence="3">
    <location>
        <begin position="1"/>
        <end position="22"/>
    </location>
</feature>
<dbReference type="InterPro" id="IPR058627">
    <property type="entry name" value="MdtA-like_C"/>
</dbReference>
<dbReference type="OrthoDB" id="9816569at2"/>
<comment type="caution">
    <text evidence="8">The sequence shown here is derived from an EMBL/GenBank/DDBJ whole genome shotgun (WGS) entry which is preliminary data.</text>
</comment>
<feature type="domain" description="Multidrug resistance protein MdtA-like barrel-sandwich hybrid" evidence="5">
    <location>
        <begin position="74"/>
        <end position="215"/>
    </location>
</feature>
<feature type="domain" description="Multidrug resistance protein MdtA-like C-terminal permuted SH3" evidence="7">
    <location>
        <begin position="319"/>
        <end position="377"/>
    </location>
</feature>
<gene>
    <name evidence="8" type="ORF">E3C22_12015</name>
</gene>
<comment type="similarity">
    <text evidence="2">Belongs to the membrane fusion protein (MFP) (TC 8.A.1) family.</text>
</comment>
<dbReference type="GO" id="GO:0022857">
    <property type="term" value="F:transmembrane transporter activity"/>
    <property type="evidence" value="ECO:0007669"/>
    <property type="project" value="InterPro"/>
</dbReference>
<evidence type="ECO:0000259" key="5">
    <source>
        <dbReference type="Pfam" id="PF25917"/>
    </source>
</evidence>
<feature type="domain" description="Multidrug resistance protein MdtA-like alpha-helical hairpin" evidence="4">
    <location>
        <begin position="115"/>
        <end position="183"/>
    </location>
</feature>
<dbReference type="Gene3D" id="2.40.30.170">
    <property type="match status" value="1"/>
</dbReference>
<dbReference type="FunFam" id="2.40.420.20:FF:000001">
    <property type="entry name" value="Efflux RND transporter periplasmic adaptor subunit"/>
    <property type="match status" value="1"/>
</dbReference>
<organism evidence="8 9">
    <name type="scientific">Jiella endophytica</name>
    <dbReference type="NCBI Taxonomy" id="2558362"/>
    <lineage>
        <taxon>Bacteria</taxon>
        <taxon>Pseudomonadati</taxon>
        <taxon>Pseudomonadota</taxon>
        <taxon>Alphaproteobacteria</taxon>
        <taxon>Hyphomicrobiales</taxon>
        <taxon>Aurantimonadaceae</taxon>
        <taxon>Jiella</taxon>
    </lineage>
</organism>
<dbReference type="EMBL" id="SOZD01000003">
    <property type="protein sequence ID" value="TFF23153.1"/>
    <property type="molecule type" value="Genomic_DNA"/>
</dbReference>
<feature type="chain" id="PRO_5021503099" evidence="3">
    <location>
        <begin position="23"/>
        <end position="396"/>
    </location>
</feature>
<comment type="subcellular location">
    <subcellularLocation>
        <location evidence="1">Cell envelope</location>
    </subcellularLocation>
</comment>
<proteinExistence type="inferred from homology"/>
<evidence type="ECO:0000256" key="2">
    <source>
        <dbReference type="ARBA" id="ARBA00009477"/>
    </source>
</evidence>
<evidence type="ECO:0000313" key="8">
    <source>
        <dbReference type="EMBL" id="TFF23153.1"/>
    </source>
</evidence>
<protein>
    <submittedName>
        <fullName evidence="8">Efflux RND transporter periplasmic adaptor subunit</fullName>
    </submittedName>
</protein>
<evidence type="ECO:0000256" key="1">
    <source>
        <dbReference type="ARBA" id="ARBA00004196"/>
    </source>
</evidence>
<dbReference type="RefSeq" id="WP_134762258.1">
    <property type="nucleotide sequence ID" value="NZ_SOZD01000003.1"/>
</dbReference>
<accession>A0A4Y8RM08</accession>
<dbReference type="GO" id="GO:0005886">
    <property type="term" value="C:plasma membrane"/>
    <property type="evidence" value="ECO:0007669"/>
    <property type="project" value="TreeGrafter"/>
</dbReference>
<keyword evidence="9" id="KW-1185">Reference proteome</keyword>
<evidence type="ECO:0000259" key="7">
    <source>
        <dbReference type="Pfam" id="PF25967"/>
    </source>
</evidence>
<evidence type="ECO:0000259" key="6">
    <source>
        <dbReference type="Pfam" id="PF25944"/>
    </source>
</evidence>
<dbReference type="InterPro" id="IPR058626">
    <property type="entry name" value="MdtA-like_b-barrel"/>
</dbReference>
<dbReference type="InterPro" id="IPR058624">
    <property type="entry name" value="MdtA-like_HH"/>
</dbReference>
<dbReference type="InterPro" id="IPR006143">
    <property type="entry name" value="RND_pump_MFP"/>
</dbReference>
<dbReference type="Proteomes" id="UP000298179">
    <property type="component" value="Unassembled WGS sequence"/>
</dbReference>
<dbReference type="Gene3D" id="2.40.50.100">
    <property type="match status" value="1"/>
</dbReference>
<dbReference type="NCBIfam" id="TIGR01730">
    <property type="entry name" value="RND_mfp"/>
    <property type="match status" value="1"/>
</dbReference>